<feature type="domain" description="AMP-binding enzyme C-terminal" evidence="11">
    <location>
        <begin position="417"/>
        <end position="494"/>
    </location>
</feature>
<dbReference type="Proteomes" id="UP000198243">
    <property type="component" value="Chromosome I"/>
</dbReference>
<gene>
    <name evidence="12" type="ORF">GA0070607_5776</name>
</gene>
<sequence>MAELLKNMVRDRAGDIALTDERTTRTWAELDLSVDRWIGVLRGAGLDVGDRVAFVLGNRHETFEALLACVHTGLVAVPVNWHLTAPEIAHILTDCGARAVLTEATYAATVREAVARTPAAPELLVTVDGGEGFTQVDGLPEGPAVPAVSGGVLLYTSGTSGRPKGVVNPLLKVGAPIDRVAATTEMLGGGLGIPTEGQALLVGPWYHSAQLFFAQFPLLRGCGLVMRRGFDPVEVLRLIDEEKITISHLVPTQFIRLLRVDAATRAAFSGASLTRIWHGGGPCPPETKRAMIDWWGPVFVEYYAATEAGIVTLADSHTWLARPGTVGRPAPPTEVVVIDDEGRPVPAGQEGRVAVRRPPGRGFHYHNAPEQTERAHVAPHTFTVGDLGRLDEDGYLFLTGRSAELIVTGGVNVYPAEVEAVLLTHPAVQDGVVIGVPDQEFGEQVRAVVQLDPAWPAEDIDRVLDAHCRASLAGFKVPRSYEVIERIPREPTGKLPRRALRDRYRQAQVSPSLLADPATYLTGVPHDEFARRRREAPVAWVDEVELTRTDQDRSVRSRGRGFWAVTRYAAVSEVSRDPAAFSSATGGAFLADPRTLQDLHRNRQLLINMDAPEHAWVRRLVAGAFTPRAVGRLGELVTRHAEEVVSRAVAAREIDVVADLAAELPLLVLTDLLGMPQADRTLLFEWSNNLVGFDDPRYGGGSVDRYRETFAAAFAYVRQVAAERRARPTDDLLSLLVHAEADGRGLTDAQLCQLWLLLVIAGNETTRHLISNGVQSLLEHPEQRDRLIADPDLTGTAVEELLRWVTPIMQFRRTATRDTVLDGTRIAAGDKVVIYYASANRDPAAFPDPDRLDLGRDPNPHLAFGIGPHFCLGAHLARLEMAALLTAIRPHLGRLRLTGPVRRMRTNFMNAITAMPARFDAAPEGE</sequence>
<dbReference type="Gene3D" id="3.30.300.30">
    <property type="match status" value="1"/>
</dbReference>
<keyword evidence="5" id="KW-0560">Oxidoreductase</keyword>
<dbReference type="GO" id="GO:0016874">
    <property type="term" value="F:ligase activity"/>
    <property type="evidence" value="ECO:0007669"/>
    <property type="project" value="UniProtKB-KW"/>
</dbReference>
<dbReference type="FunFam" id="1.10.630.10:FF:000018">
    <property type="entry name" value="Cytochrome P450 monooxygenase"/>
    <property type="match status" value="1"/>
</dbReference>
<evidence type="ECO:0000256" key="7">
    <source>
        <dbReference type="ARBA" id="ARBA00023033"/>
    </source>
</evidence>
<keyword evidence="13" id="KW-1185">Reference proteome</keyword>
<evidence type="ECO:0000256" key="8">
    <source>
        <dbReference type="ARBA" id="ARBA00023194"/>
    </source>
</evidence>
<dbReference type="InterPro" id="IPR001128">
    <property type="entry name" value="Cyt_P450"/>
</dbReference>
<evidence type="ECO:0000256" key="9">
    <source>
        <dbReference type="ARBA" id="ARBA00060683"/>
    </source>
</evidence>
<dbReference type="InterPro" id="IPR000873">
    <property type="entry name" value="AMP-dep_synth/lig_dom"/>
</dbReference>
<dbReference type="PANTHER" id="PTHR46696">
    <property type="entry name" value="P450, PUTATIVE (EUROFUNG)-RELATED"/>
    <property type="match status" value="1"/>
</dbReference>
<dbReference type="InterPro" id="IPR002397">
    <property type="entry name" value="Cyt_P450_B"/>
</dbReference>
<dbReference type="GO" id="GO:0005506">
    <property type="term" value="F:iron ion binding"/>
    <property type="evidence" value="ECO:0007669"/>
    <property type="project" value="InterPro"/>
</dbReference>
<evidence type="ECO:0000256" key="4">
    <source>
        <dbReference type="ARBA" id="ARBA00022857"/>
    </source>
</evidence>
<evidence type="ECO:0000259" key="10">
    <source>
        <dbReference type="Pfam" id="PF00501"/>
    </source>
</evidence>
<dbReference type="Gene3D" id="1.10.630.10">
    <property type="entry name" value="Cytochrome P450"/>
    <property type="match status" value="1"/>
</dbReference>
<keyword evidence="7" id="KW-0503">Monooxygenase</keyword>
<keyword evidence="3" id="KW-0479">Metal-binding</keyword>
<dbReference type="GO" id="GO:0017000">
    <property type="term" value="P:antibiotic biosynthetic process"/>
    <property type="evidence" value="ECO:0007669"/>
    <property type="project" value="UniProtKB-KW"/>
</dbReference>
<dbReference type="RefSeq" id="WP_089020945.1">
    <property type="nucleotide sequence ID" value="NZ_LT607412.1"/>
</dbReference>
<dbReference type="InterPro" id="IPR020845">
    <property type="entry name" value="AMP-binding_CS"/>
</dbReference>
<comment type="similarity">
    <text evidence="1">Belongs to the cytochrome P450 family.</text>
</comment>
<feature type="domain" description="AMP-dependent synthetase/ligase" evidence="10">
    <location>
        <begin position="10"/>
        <end position="358"/>
    </location>
</feature>
<evidence type="ECO:0000259" key="11">
    <source>
        <dbReference type="Pfam" id="PF13193"/>
    </source>
</evidence>
<dbReference type="PRINTS" id="PR00359">
    <property type="entry name" value="BP450"/>
</dbReference>
<evidence type="ECO:0000256" key="2">
    <source>
        <dbReference type="ARBA" id="ARBA00022617"/>
    </source>
</evidence>
<evidence type="ECO:0000313" key="13">
    <source>
        <dbReference type="Proteomes" id="UP000198243"/>
    </source>
</evidence>
<proteinExistence type="inferred from homology"/>
<keyword evidence="2" id="KW-0349">Heme</keyword>
<accession>A0A1C4XU59</accession>
<dbReference type="SUPFAM" id="SSF48264">
    <property type="entry name" value="Cytochrome P450"/>
    <property type="match status" value="1"/>
</dbReference>
<dbReference type="EMBL" id="LT607412">
    <property type="protein sequence ID" value="SCF12039.1"/>
    <property type="molecule type" value="Genomic_DNA"/>
</dbReference>
<reference evidence="13" key="1">
    <citation type="submission" date="2016-06" db="EMBL/GenBank/DDBJ databases">
        <authorList>
            <person name="Varghese N."/>
            <person name="Submissions Spin"/>
        </authorList>
    </citation>
    <scope>NUCLEOTIDE SEQUENCE [LARGE SCALE GENOMIC DNA]</scope>
    <source>
        <strain evidence="13">DSM 44875</strain>
    </source>
</reference>
<keyword evidence="4" id="KW-0521">NADP</keyword>
<dbReference type="Gene3D" id="3.40.50.12780">
    <property type="entry name" value="N-terminal domain of ligase-like"/>
    <property type="match status" value="1"/>
</dbReference>
<organism evidence="12 13">
    <name type="scientific">Micromonospora coriariae</name>
    <dbReference type="NCBI Taxonomy" id="285665"/>
    <lineage>
        <taxon>Bacteria</taxon>
        <taxon>Bacillati</taxon>
        <taxon>Actinomycetota</taxon>
        <taxon>Actinomycetes</taxon>
        <taxon>Micromonosporales</taxon>
        <taxon>Micromonosporaceae</taxon>
        <taxon>Micromonospora</taxon>
    </lineage>
</organism>
<evidence type="ECO:0000256" key="3">
    <source>
        <dbReference type="ARBA" id="ARBA00022723"/>
    </source>
</evidence>
<dbReference type="GO" id="GO:0006707">
    <property type="term" value="P:cholesterol catabolic process"/>
    <property type="evidence" value="ECO:0007669"/>
    <property type="project" value="TreeGrafter"/>
</dbReference>
<dbReference type="OrthoDB" id="9803968at2"/>
<evidence type="ECO:0000256" key="6">
    <source>
        <dbReference type="ARBA" id="ARBA00023004"/>
    </source>
</evidence>
<evidence type="ECO:0000313" key="12">
    <source>
        <dbReference type="EMBL" id="SCF12039.1"/>
    </source>
</evidence>
<dbReference type="Pfam" id="PF00067">
    <property type="entry name" value="p450"/>
    <property type="match status" value="1"/>
</dbReference>
<dbReference type="SUPFAM" id="SSF56801">
    <property type="entry name" value="Acetyl-CoA synthetase-like"/>
    <property type="match status" value="1"/>
</dbReference>
<dbReference type="PROSITE" id="PS00455">
    <property type="entry name" value="AMP_BINDING"/>
    <property type="match status" value="1"/>
</dbReference>
<dbReference type="GO" id="GO:0008395">
    <property type="term" value="F:steroid hydroxylase activity"/>
    <property type="evidence" value="ECO:0007669"/>
    <property type="project" value="TreeGrafter"/>
</dbReference>
<dbReference type="InterPro" id="IPR042099">
    <property type="entry name" value="ANL_N_sf"/>
</dbReference>
<dbReference type="PANTHER" id="PTHR46696:SF4">
    <property type="entry name" value="BIOTIN BIOSYNTHESIS CYTOCHROME P450"/>
    <property type="match status" value="1"/>
</dbReference>
<dbReference type="InterPro" id="IPR017972">
    <property type="entry name" value="Cyt_P450_CS"/>
</dbReference>
<keyword evidence="12" id="KW-0436">Ligase</keyword>
<dbReference type="InterPro" id="IPR045851">
    <property type="entry name" value="AMP-bd_C_sf"/>
</dbReference>
<keyword evidence="8" id="KW-0045">Antibiotic biosynthesis</keyword>
<dbReference type="GO" id="GO:0036199">
    <property type="term" value="F:cholest-4-en-3-one 26-monooxygenase activity"/>
    <property type="evidence" value="ECO:0007669"/>
    <property type="project" value="TreeGrafter"/>
</dbReference>
<name>A0A1C4XU59_9ACTN</name>
<dbReference type="InterPro" id="IPR025110">
    <property type="entry name" value="AMP-bd_C"/>
</dbReference>
<keyword evidence="6" id="KW-0408">Iron</keyword>
<dbReference type="CDD" id="cd11033">
    <property type="entry name" value="CYP142-like"/>
    <property type="match status" value="1"/>
</dbReference>
<dbReference type="PROSITE" id="PS00086">
    <property type="entry name" value="CYTOCHROME_P450"/>
    <property type="match status" value="1"/>
</dbReference>
<dbReference type="GO" id="GO:0020037">
    <property type="term" value="F:heme binding"/>
    <property type="evidence" value="ECO:0007669"/>
    <property type="project" value="InterPro"/>
</dbReference>
<protein>
    <submittedName>
        <fullName evidence="12">Acyl-CoA synthetase (AMP-forming)/AMP-acid ligase II</fullName>
    </submittedName>
</protein>
<evidence type="ECO:0000256" key="5">
    <source>
        <dbReference type="ARBA" id="ARBA00023002"/>
    </source>
</evidence>
<evidence type="ECO:0000256" key="1">
    <source>
        <dbReference type="ARBA" id="ARBA00010617"/>
    </source>
</evidence>
<dbReference type="Pfam" id="PF00501">
    <property type="entry name" value="AMP-binding"/>
    <property type="match status" value="1"/>
</dbReference>
<dbReference type="Pfam" id="PF13193">
    <property type="entry name" value="AMP-binding_C"/>
    <property type="match status" value="1"/>
</dbReference>
<comment type="pathway">
    <text evidence="9">Antibiotic biosynthesis; mycinamicin biosynthesis.</text>
</comment>
<dbReference type="AlphaFoldDB" id="A0A1C4XU59"/>
<dbReference type="InterPro" id="IPR036396">
    <property type="entry name" value="Cyt_P450_sf"/>
</dbReference>